<dbReference type="Gene3D" id="3.10.620.30">
    <property type="match status" value="1"/>
</dbReference>
<evidence type="ECO:0008006" key="4">
    <source>
        <dbReference type="Google" id="ProtNLM"/>
    </source>
</evidence>
<feature type="signal peptide" evidence="1">
    <location>
        <begin position="1"/>
        <end position="22"/>
    </location>
</feature>
<accession>A0A9D2CWB1</accession>
<sequence length="482" mass="54220">MRKTRNIFAVCLLLCLAGPLWAQDNDLEKAFDEFATQQSQTFNDFKSKADADFESFLREAWQAFDAFEPEIAPVRPEPVNPVEFDKSKPAVSPVDIRPGEVKMVEPSQEPVGVPVPSVGAGQSSRRTTMTFYGTDIEVAVDALKGFSLGGIQEGDVADAWRAVCGMDYEPLLSDCLRVKKECNLGDWAYLQLTKQIGLELYGKERPDEVAFLQMFLLNKSGYKVRLAKIDDGLHLLVAPGSTIYGSPYLRLNGEKYYVFEPQPGASMRIYTYKQDFADSKNQVSLSMENVPSFSMVEEPRTFVSADGRVTVQTAVNRNLMDFYRDYPQCDVVLHYKTPLSKNLREDLYRQLRPVVEGKSQAEAANVLLDFVQTSFQYMTDGEQFGYEKPFFPDETFYYPYCDCEDRAMLYATLVKDLLGLKVVLLDYPDHIASAVCFTEKVPGDAVVLADGTRYVVCDPTYIGAPVGRCMDSYKNVSPDVIF</sequence>
<dbReference type="Proteomes" id="UP000824023">
    <property type="component" value="Unassembled WGS sequence"/>
</dbReference>
<protein>
    <recommendedName>
        <fullName evidence="4">Transglutaminase domain-containing protein</fullName>
    </recommendedName>
</protein>
<evidence type="ECO:0000313" key="2">
    <source>
        <dbReference type="EMBL" id="HIZ01206.1"/>
    </source>
</evidence>
<evidence type="ECO:0000256" key="1">
    <source>
        <dbReference type="SAM" id="SignalP"/>
    </source>
</evidence>
<dbReference type="AlphaFoldDB" id="A0A9D2CWB1"/>
<comment type="caution">
    <text evidence="2">The sequence shown here is derived from an EMBL/GenBank/DDBJ whole genome shotgun (WGS) entry which is preliminary data.</text>
</comment>
<evidence type="ECO:0000313" key="3">
    <source>
        <dbReference type="Proteomes" id="UP000824023"/>
    </source>
</evidence>
<feature type="chain" id="PRO_5038778557" description="Transglutaminase domain-containing protein" evidence="1">
    <location>
        <begin position="23"/>
        <end position="482"/>
    </location>
</feature>
<keyword evidence="1" id="KW-0732">Signal</keyword>
<proteinExistence type="predicted"/>
<gene>
    <name evidence="2" type="ORF">H9819_03010</name>
</gene>
<name>A0A9D2CWB1_9BACE</name>
<reference evidence="2" key="1">
    <citation type="journal article" date="2021" name="PeerJ">
        <title>Extensive microbial diversity within the chicken gut microbiome revealed by metagenomics and culture.</title>
        <authorList>
            <person name="Gilroy R."/>
            <person name="Ravi A."/>
            <person name="Getino M."/>
            <person name="Pursley I."/>
            <person name="Horton D.L."/>
            <person name="Alikhan N.F."/>
            <person name="Baker D."/>
            <person name="Gharbi K."/>
            <person name="Hall N."/>
            <person name="Watson M."/>
            <person name="Adriaenssens E.M."/>
            <person name="Foster-Nyarko E."/>
            <person name="Jarju S."/>
            <person name="Secka A."/>
            <person name="Antonio M."/>
            <person name="Oren A."/>
            <person name="Chaudhuri R.R."/>
            <person name="La Ragione R."/>
            <person name="Hildebrand F."/>
            <person name="Pallen M.J."/>
        </authorList>
    </citation>
    <scope>NUCLEOTIDE SEQUENCE</scope>
    <source>
        <strain evidence="2">ChiHjej12B11-24981</strain>
    </source>
</reference>
<reference evidence="2" key="2">
    <citation type="submission" date="2021-04" db="EMBL/GenBank/DDBJ databases">
        <authorList>
            <person name="Gilroy R."/>
        </authorList>
    </citation>
    <scope>NUCLEOTIDE SEQUENCE</scope>
    <source>
        <strain evidence="2">ChiHjej12B11-24981</strain>
    </source>
</reference>
<organism evidence="2 3">
    <name type="scientific">Candidatus Bacteroides merdipullorum</name>
    <dbReference type="NCBI Taxonomy" id="2838474"/>
    <lineage>
        <taxon>Bacteria</taxon>
        <taxon>Pseudomonadati</taxon>
        <taxon>Bacteroidota</taxon>
        <taxon>Bacteroidia</taxon>
        <taxon>Bacteroidales</taxon>
        <taxon>Bacteroidaceae</taxon>
        <taxon>Bacteroides</taxon>
    </lineage>
</organism>
<dbReference type="EMBL" id="DXCK01000046">
    <property type="protein sequence ID" value="HIZ01206.1"/>
    <property type="molecule type" value="Genomic_DNA"/>
</dbReference>